<organism evidence="1">
    <name type="scientific">marine metagenome</name>
    <dbReference type="NCBI Taxonomy" id="408172"/>
    <lineage>
        <taxon>unclassified sequences</taxon>
        <taxon>metagenomes</taxon>
        <taxon>ecological metagenomes</taxon>
    </lineage>
</organism>
<dbReference type="InterPro" id="IPR007554">
    <property type="entry name" value="Glycerophosphate_synth"/>
</dbReference>
<dbReference type="GO" id="GO:0016020">
    <property type="term" value="C:membrane"/>
    <property type="evidence" value="ECO:0007669"/>
    <property type="project" value="InterPro"/>
</dbReference>
<dbReference type="InterPro" id="IPR051612">
    <property type="entry name" value="Teichoic_Acid_Biosynth"/>
</dbReference>
<reference evidence="1" key="1">
    <citation type="submission" date="2018-05" db="EMBL/GenBank/DDBJ databases">
        <authorList>
            <person name="Lanie J.A."/>
            <person name="Ng W.-L."/>
            <person name="Kazmierczak K.M."/>
            <person name="Andrzejewski T.M."/>
            <person name="Davidsen T.M."/>
            <person name="Wayne K.J."/>
            <person name="Tettelin H."/>
            <person name="Glass J.I."/>
            <person name="Rusch D."/>
            <person name="Podicherti R."/>
            <person name="Tsui H.-C.T."/>
            <person name="Winkler M.E."/>
        </authorList>
    </citation>
    <scope>NUCLEOTIDE SEQUENCE</scope>
</reference>
<dbReference type="PANTHER" id="PTHR37316:SF3">
    <property type="entry name" value="TEICHOIC ACID GLYCEROL-PHOSPHATE TRANSFERASE"/>
    <property type="match status" value="1"/>
</dbReference>
<proteinExistence type="predicted"/>
<gene>
    <name evidence="1" type="ORF">METZ01_LOCUS69059</name>
</gene>
<sequence length="360" mass="42302">MKKILFETHHLYYLPNFIPIIEALRSKGGYDIYVSMPQYMQERERELCYGACSSMGIQVINADLEATRIEEIKSANFDVIVVGNVGQLRKIVSESTIAVMVYHGIGLKQSYYNDIDQRIDIRSVESEARYNKLKDHGHQNLVLTGYTKLDPFFSYNDQEKNNTKAKLGINNDLPTLLYAPTFYPTSFDKLATEFEFLSTEFNVIIKLHNFSWFQSRYTYQSILAKEIASRSENVYLLDNSVYNIIPYYMISDVLISDISSTIFEFLPLDRPIIQAECLSLRMRHRIFKRRFFKKLDIPRMQELDFVYKVENPSELFRSVSFACDYPEEMSELRLEAHDYFLYKRDGNASVRLINEIEKRF</sequence>
<name>A0A381TJB7_9ZZZZ</name>
<dbReference type="SUPFAM" id="SSF53756">
    <property type="entry name" value="UDP-Glycosyltransferase/glycogen phosphorylase"/>
    <property type="match status" value="1"/>
</dbReference>
<dbReference type="Gene3D" id="3.40.50.12580">
    <property type="match status" value="1"/>
</dbReference>
<dbReference type="Pfam" id="PF04464">
    <property type="entry name" value="Glyphos_transf"/>
    <property type="match status" value="1"/>
</dbReference>
<dbReference type="InterPro" id="IPR043148">
    <property type="entry name" value="TagF_C"/>
</dbReference>
<evidence type="ECO:0000313" key="1">
    <source>
        <dbReference type="EMBL" id="SVA16205.1"/>
    </source>
</evidence>
<protein>
    <recommendedName>
        <fullName evidence="2">CDP-glycerol glycerophosphotransferase</fullName>
    </recommendedName>
</protein>
<accession>A0A381TJB7</accession>
<dbReference type="AlphaFoldDB" id="A0A381TJB7"/>
<dbReference type="PANTHER" id="PTHR37316">
    <property type="entry name" value="TEICHOIC ACID GLYCEROL-PHOSPHATE PRIMASE"/>
    <property type="match status" value="1"/>
</dbReference>
<evidence type="ECO:0008006" key="2">
    <source>
        <dbReference type="Google" id="ProtNLM"/>
    </source>
</evidence>
<dbReference type="EMBL" id="UINC01004696">
    <property type="protein sequence ID" value="SVA16205.1"/>
    <property type="molecule type" value="Genomic_DNA"/>
</dbReference>
<dbReference type="GO" id="GO:0047355">
    <property type="term" value="F:CDP-glycerol glycerophosphotransferase activity"/>
    <property type="evidence" value="ECO:0007669"/>
    <property type="project" value="InterPro"/>
</dbReference>